<evidence type="ECO:0000313" key="2">
    <source>
        <dbReference type="Proteomes" id="UP000793456"/>
    </source>
</evidence>
<name>A0ACD3QEN8_LARCR</name>
<dbReference type="EMBL" id="CM011693">
    <property type="protein sequence ID" value="TMS05721.1"/>
    <property type="molecule type" value="Genomic_DNA"/>
</dbReference>
<evidence type="ECO:0000313" key="1">
    <source>
        <dbReference type="EMBL" id="TMS05721.1"/>
    </source>
</evidence>
<reference evidence="1" key="1">
    <citation type="submission" date="2018-11" db="EMBL/GenBank/DDBJ databases">
        <title>The sequence and de novo assembly of Larimichthys crocea genome using PacBio and Hi-C technologies.</title>
        <authorList>
            <person name="Xu P."/>
            <person name="Chen B."/>
            <person name="Zhou Z."/>
            <person name="Ke Q."/>
            <person name="Wu Y."/>
            <person name="Bai H."/>
            <person name="Pu F."/>
        </authorList>
    </citation>
    <scope>NUCLEOTIDE SEQUENCE</scope>
    <source>
        <tissue evidence="1">Muscle</tissue>
    </source>
</reference>
<feature type="non-terminal residue" evidence="1">
    <location>
        <position position="1"/>
    </location>
</feature>
<proteinExistence type="predicted"/>
<protein>
    <submittedName>
        <fullName evidence="1">Uncharacterized protein</fullName>
    </submittedName>
</protein>
<organism evidence="1 2">
    <name type="scientific">Larimichthys crocea</name>
    <name type="common">Large yellow croaker</name>
    <name type="synonym">Pseudosciaena crocea</name>
    <dbReference type="NCBI Taxonomy" id="215358"/>
    <lineage>
        <taxon>Eukaryota</taxon>
        <taxon>Metazoa</taxon>
        <taxon>Chordata</taxon>
        <taxon>Craniata</taxon>
        <taxon>Vertebrata</taxon>
        <taxon>Euteleostomi</taxon>
        <taxon>Actinopterygii</taxon>
        <taxon>Neopterygii</taxon>
        <taxon>Teleostei</taxon>
        <taxon>Neoteleostei</taxon>
        <taxon>Acanthomorphata</taxon>
        <taxon>Eupercaria</taxon>
        <taxon>Sciaenidae</taxon>
        <taxon>Larimichthys</taxon>
    </lineage>
</organism>
<comment type="caution">
    <text evidence="1">The sequence shown here is derived from an EMBL/GenBank/DDBJ whole genome shotgun (WGS) entry which is preliminary data.</text>
</comment>
<dbReference type="Proteomes" id="UP000793456">
    <property type="component" value="Chromosome XX"/>
</dbReference>
<sequence length="78" mass="8559">TEATVKTGLWTRGCSSHHCRTQMMIVRRESMETITADEAEGNNKGTALAAWRGEAARWTGGEEKLKVDGEDKHKGGAR</sequence>
<keyword evidence="2" id="KW-1185">Reference proteome</keyword>
<accession>A0ACD3QEN8</accession>
<gene>
    <name evidence="1" type="ORF">E3U43_004971</name>
</gene>